<evidence type="ECO:0000256" key="10">
    <source>
        <dbReference type="ARBA" id="ARBA00023316"/>
    </source>
</evidence>
<dbReference type="Pfam" id="PF01098">
    <property type="entry name" value="FTSW_RODA_SPOVE"/>
    <property type="match status" value="1"/>
</dbReference>
<dbReference type="GO" id="GO:0009252">
    <property type="term" value="P:peptidoglycan biosynthetic process"/>
    <property type="evidence" value="ECO:0007669"/>
    <property type="project" value="UniProtKB-UniRule"/>
</dbReference>
<comment type="function">
    <text evidence="11">Peptidoglycan polymerase that is essential for cell wall elongation.</text>
</comment>
<dbReference type="NCBIfam" id="TIGR02210">
    <property type="entry name" value="rodA_shape"/>
    <property type="match status" value="1"/>
</dbReference>
<evidence type="ECO:0000256" key="7">
    <source>
        <dbReference type="ARBA" id="ARBA00022984"/>
    </source>
</evidence>
<dbReference type="AlphaFoldDB" id="A0A7V7G2E6"/>
<dbReference type="GO" id="GO:0032153">
    <property type="term" value="C:cell division site"/>
    <property type="evidence" value="ECO:0007669"/>
    <property type="project" value="TreeGrafter"/>
</dbReference>
<keyword evidence="3 11" id="KW-0328">Glycosyltransferase</keyword>
<dbReference type="PROSITE" id="PS00428">
    <property type="entry name" value="FTSW_RODA_SPOVE"/>
    <property type="match status" value="1"/>
</dbReference>
<feature type="transmembrane region" description="Helical" evidence="11">
    <location>
        <begin position="179"/>
        <end position="196"/>
    </location>
</feature>
<feature type="transmembrane region" description="Helical" evidence="11">
    <location>
        <begin position="92"/>
        <end position="111"/>
    </location>
</feature>
<keyword evidence="4 11" id="KW-0808">Transferase</keyword>
<reference evidence="13 14" key="1">
    <citation type="submission" date="2019-08" db="EMBL/GenBank/DDBJ databases">
        <title>Bioinformatics analysis of the strain L3 and L5.</title>
        <authorList>
            <person name="Li X."/>
        </authorList>
    </citation>
    <scope>NUCLEOTIDE SEQUENCE [LARGE SCALE GENOMIC DNA]</scope>
    <source>
        <strain evidence="13 14">L5</strain>
    </source>
</reference>
<evidence type="ECO:0000256" key="8">
    <source>
        <dbReference type="ARBA" id="ARBA00022989"/>
    </source>
</evidence>
<dbReference type="GO" id="GO:0051301">
    <property type="term" value="P:cell division"/>
    <property type="evidence" value="ECO:0007669"/>
    <property type="project" value="InterPro"/>
</dbReference>
<keyword evidence="14" id="KW-1185">Reference proteome</keyword>
<comment type="similarity">
    <text evidence="11">Belongs to the SEDS family. MrdB/RodA subfamily.</text>
</comment>
<comment type="catalytic activity">
    <reaction evidence="11">
        <text>[GlcNAc-(1-&gt;4)-Mur2Ac(oyl-L-Ala-gamma-D-Glu-L-Lys-D-Ala-D-Ala)](n)-di-trans,octa-cis-undecaprenyl diphosphate + beta-D-GlcNAc-(1-&gt;4)-Mur2Ac(oyl-L-Ala-gamma-D-Glu-L-Lys-D-Ala-D-Ala)-di-trans,octa-cis-undecaprenyl diphosphate = [GlcNAc-(1-&gt;4)-Mur2Ac(oyl-L-Ala-gamma-D-Glu-L-Lys-D-Ala-D-Ala)](n+1)-di-trans,octa-cis-undecaprenyl diphosphate + di-trans,octa-cis-undecaprenyl diphosphate + H(+)</text>
        <dbReference type="Rhea" id="RHEA:23708"/>
        <dbReference type="Rhea" id="RHEA-COMP:9602"/>
        <dbReference type="Rhea" id="RHEA-COMP:9603"/>
        <dbReference type="ChEBI" id="CHEBI:15378"/>
        <dbReference type="ChEBI" id="CHEBI:58405"/>
        <dbReference type="ChEBI" id="CHEBI:60033"/>
        <dbReference type="ChEBI" id="CHEBI:78435"/>
        <dbReference type="EC" id="2.4.99.28"/>
    </reaction>
</comment>
<dbReference type="GO" id="GO:0071555">
    <property type="term" value="P:cell wall organization"/>
    <property type="evidence" value="ECO:0007669"/>
    <property type="project" value="UniProtKB-KW"/>
</dbReference>
<evidence type="ECO:0000256" key="12">
    <source>
        <dbReference type="SAM" id="MobiDB-lite"/>
    </source>
</evidence>
<dbReference type="EC" id="2.4.99.28" evidence="11"/>
<evidence type="ECO:0000256" key="3">
    <source>
        <dbReference type="ARBA" id="ARBA00022676"/>
    </source>
</evidence>
<evidence type="ECO:0000256" key="1">
    <source>
        <dbReference type="ARBA" id="ARBA00004141"/>
    </source>
</evidence>
<dbReference type="GO" id="GO:0008360">
    <property type="term" value="P:regulation of cell shape"/>
    <property type="evidence" value="ECO:0007669"/>
    <property type="project" value="UniProtKB-KW"/>
</dbReference>
<evidence type="ECO:0000256" key="6">
    <source>
        <dbReference type="ARBA" id="ARBA00022960"/>
    </source>
</evidence>
<keyword evidence="8 11" id="KW-1133">Transmembrane helix</keyword>
<feature type="transmembrane region" description="Helical" evidence="11">
    <location>
        <begin position="356"/>
        <end position="377"/>
    </location>
</feature>
<organism evidence="13 14">
    <name type="scientific">Billgrantia pellis</name>
    <dbReference type="NCBI Taxonomy" id="2606936"/>
    <lineage>
        <taxon>Bacteria</taxon>
        <taxon>Pseudomonadati</taxon>
        <taxon>Pseudomonadota</taxon>
        <taxon>Gammaproteobacteria</taxon>
        <taxon>Oceanospirillales</taxon>
        <taxon>Halomonadaceae</taxon>
        <taxon>Billgrantia</taxon>
    </lineage>
</organism>
<comment type="pathway">
    <text evidence="11">Cell wall biogenesis; peptidoglycan biosynthesis.</text>
</comment>
<dbReference type="InterPro" id="IPR018365">
    <property type="entry name" value="Cell_cycle_FtsW-rel_CS"/>
</dbReference>
<evidence type="ECO:0000313" key="13">
    <source>
        <dbReference type="EMBL" id="KAA0014304.1"/>
    </source>
</evidence>
<evidence type="ECO:0000256" key="5">
    <source>
        <dbReference type="ARBA" id="ARBA00022692"/>
    </source>
</evidence>
<feature type="transmembrane region" description="Helical" evidence="11">
    <location>
        <begin position="68"/>
        <end position="86"/>
    </location>
</feature>
<dbReference type="GO" id="GO:0005886">
    <property type="term" value="C:plasma membrane"/>
    <property type="evidence" value="ECO:0007669"/>
    <property type="project" value="UniProtKB-SubCell"/>
</dbReference>
<sequence>MAMNGLTRALRGRPTRAPESGISRRKGIWERVHLDPWLLLLLLVLLMAGLGVLYSASGQRIEVVIAQGTRFLVALATMLVLAQVPPATLIRWAPPIYGIGVLMLVAVELVGDMGMGAQRWLEIPGVIRFQPSELMKLAMPLMLAAWLSRRQLPPRWKDLLMCAALLGLPVVLIAKQPDLGTSLLVACAGIFVVLLAGLSWRFIVFLLVAAAAALPLLWINLHNYQRQRVLTFLNPESDPLGSGWNIIQSTTAIGSGGLWGKGWLQGTQSQLEFLPERHTDFIVAVLGEELGLVGMLVLLLLYLLIILRGLWLSMAAHDTFGRLLGGSIILTFFIYVFVNVGMVSGILPVVGVPLPLVSYGGTSSVTLLAGFGILMSIHGHRRLLPR</sequence>
<evidence type="ECO:0000256" key="9">
    <source>
        <dbReference type="ARBA" id="ARBA00023136"/>
    </source>
</evidence>
<feature type="region of interest" description="Disordered" evidence="12">
    <location>
        <begin position="1"/>
        <end position="20"/>
    </location>
</feature>
<comment type="subcellular location">
    <subcellularLocation>
        <location evidence="11">Cell inner membrane</location>
        <topology evidence="11">Multi-pass membrane protein</topology>
    </subcellularLocation>
    <subcellularLocation>
        <location evidence="1">Membrane</location>
        <topology evidence="1">Multi-pass membrane protein</topology>
    </subcellularLocation>
</comment>
<feature type="transmembrane region" description="Helical" evidence="11">
    <location>
        <begin position="323"/>
        <end position="350"/>
    </location>
</feature>
<proteinExistence type="inferred from homology"/>
<dbReference type="HAMAP" id="MF_02079">
    <property type="entry name" value="PGT_RodA"/>
    <property type="match status" value="1"/>
</dbReference>
<accession>A0A7V7G2E6</accession>
<protein>
    <recommendedName>
        <fullName evidence="11">Peptidoglycan glycosyltransferase MrdB</fullName>
        <shortName evidence="11">PGT</shortName>
        <ecNumber evidence="11">2.4.99.28</ecNumber>
    </recommendedName>
    <alternativeName>
        <fullName evidence="11">Cell elongation protein RodA</fullName>
    </alternativeName>
    <alternativeName>
        <fullName evidence="11">Cell wall polymerase</fullName>
    </alternativeName>
    <alternativeName>
        <fullName evidence="11">Peptidoglycan polymerase</fullName>
        <shortName evidence="11">PG polymerase</shortName>
    </alternativeName>
</protein>
<dbReference type="EMBL" id="VTPY01000001">
    <property type="protein sequence ID" value="KAA0014304.1"/>
    <property type="molecule type" value="Genomic_DNA"/>
</dbReference>
<keyword evidence="11" id="KW-0997">Cell inner membrane</keyword>
<keyword evidence="7 11" id="KW-0573">Peptidoglycan synthesis</keyword>
<feature type="transmembrane region" description="Helical" evidence="11">
    <location>
        <begin position="203"/>
        <end position="221"/>
    </location>
</feature>
<dbReference type="PANTHER" id="PTHR30474">
    <property type="entry name" value="CELL CYCLE PROTEIN"/>
    <property type="match status" value="1"/>
</dbReference>
<name>A0A7V7G2E6_9GAMM</name>
<keyword evidence="6 11" id="KW-0133">Cell shape</keyword>
<evidence type="ECO:0000313" key="14">
    <source>
        <dbReference type="Proteomes" id="UP000486760"/>
    </source>
</evidence>
<dbReference type="UniPathway" id="UPA00219"/>
<keyword evidence="5 11" id="KW-0812">Transmembrane</keyword>
<dbReference type="Proteomes" id="UP000486760">
    <property type="component" value="Unassembled WGS sequence"/>
</dbReference>
<evidence type="ECO:0000256" key="2">
    <source>
        <dbReference type="ARBA" id="ARBA00022475"/>
    </source>
</evidence>
<evidence type="ECO:0000256" key="4">
    <source>
        <dbReference type="ARBA" id="ARBA00022679"/>
    </source>
</evidence>
<dbReference type="GO" id="GO:0015648">
    <property type="term" value="F:lipid-linked peptidoglycan transporter activity"/>
    <property type="evidence" value="ECO:0007669"/>
    <property type="project" value="TreeGrafter"/>
</dbReference>
<dbReference type="PANTHER" id="PTHR30474:SF1">
    <property type="entry name" value="PEPTIDOGLYCAN GLYCOSYLTRANSFERASE MRDB"/>
    <property type="match status" value="1"/>
</dbReference>
<feature type="transmembrane region" description="Helical" evidence="11">
    <location>
        <begin position="290"/>
        <end position="311"/>
    </location>
</feature>
<keyword evidence="2 11" id="KW-1003">Cell membrane</keyword>
<feature type="transmembrane region" description="Helical" evidence="11">
    <location>
        <begin position="156"/>
        <end position="173"/>
    </location>
</feature>
<gene>
    <name evidence="11 13" type="primary">rodA</name>
    <name evidence="11" type="synonym">mrdB</name>
    <name evidence="13" type="ORF">F0A17_01215</name>
</gene>
<comment type="caution">
    <text evidence="13">The sequence shown here is derived from an EMBL/GenBank/DDBJ whole genome shotgun (WGS) entry which is preliminary data.</text>
</comment>
<evidence type="ECO:0000256" key="11">
    <source>
        <dbReference type="HAMAP-Rule" id="MF_02079"/>
    </source>
</evidence>
<dbReference type="GO" id="GO:0008955">
    <property type="term" value="F:peptidoglycan glycosyltransferase activity"/>
    <property type="evidence" value="ECO:0007669"/>
    <property type="project" value="UniProtKB-UniRule"/>
</dbReference>
<dbReference type="InterPro" id="IPR001182">
    <property type="entry name" value="FtsW/RodA"/>
</dbReference>
<keyword evidence="10 11" id="KW-0961">Cell wall biogenesis/degradation</keyword>
<dbReference type="InterPro" id="IPR011923">
    <property type="entry name" value="RodA/MrdB"/>
</dbReference>
<keyword evidence="9 11" id="KW-0472">Membrane</keyword>
<feature type="transmembrane region" description="Helical" evidence="11">
    <location>
        <begin position="37"/>
        <end position="56"/>
    </location>
</feature>